<reference evidence="2 3" key="1">
    <citation type="journal article" date="2013" name="BMC Genomics">
        <title>Genomics-driven discovery of the pneumocandin biosynthetic gene cluster in the fungus Glarea lozoyensis.</title>
        <authorList>
            <person name="Chen L."/>
            <person name="Yue Q."/>
            <person name="Zhang X."/>
            <person name="Xiang M."/>
            <person name="Wang C."/>
            <person name="Li S."/>
            <person name="Che Y."/>
            <person name="Ortiz-Lopez F.J."/>
            <person name="Bills G.F."/>
            <person name="Liu X."/>
            <person name="An Z."/>
        </authorList>
    </citation>
    <scope>NUCLEOTIDE SEQUENCE [LARGE SCALE GENOMIC DNA]</scope>
    <source>
        <strain evidence="3">ATCC 20868 / MF5171</strain>
    </source>
</reference>
<dbReference type="AlphaFoldDB" id="S3D335"/>
<dbReference type="EMBL" id="KE145361">
    <property type="protein sequence ID" value="EPE31579.1"/>
    <property type="molecule type" value="Genomic_DNA"/>
</dbReference>
<dbReference type="KEGG" id="glz:GLAREA_12335"/>
<dbReference type="OrthoDB" id="17089at2759"/>
<dbReference type="GO" id="GO:0005743">
    <property type="term" value="C:mitochondrial inner membrane"/>
    <property type="evidence" value="ECO:0007669"/>
    <property type="project" value="TreeGrafter"/>
</dbReference>
<dbReference type="GO" id="GO:0033615">
    <property type="term" value="P:mitochondrial proton-transporting ATP synthase complex assembly"/>
    <property type="evidence" value="ECO:0007669"/>
    <property type="project" value="TreeGrafter"/>
</dbReference>
<dbReference type="PANTHER" id="PTHR28106:SF1">
    <property type="entry name" value="MITOCHONDRIAL ATPASE COMPLEX SUBUNIT ATP10"/>
    <property type="match status" value="1"/>
</dbReference>
<dbReference type="eggNOG" id="KOG4614">
    <property type="taxonomic scope" value="Eukaryota"/>
</dbReference>
<evidence type="ECO:0000313" key="3">
    <source>
        <dbReference type="Proteomes" id="UP000016922"/>
    </source>
</evidence>
<sequence>MILSRKARDPKNVGIDAAACLLCQWRSFNTSFRPLAQQQPTKPKSVAPKSQPPVPDKPPASPATPAPLPSALEDAPKSYGRAHEVFTPKPLLRPIGLPNPPRPGENTGVDTRSLKQRRDDFVDYDKHLAKRKELTHKVASPYFREWDNMRFSKGKSFIAPPNIFKSDLSLYFPNLRGQTLLKDRSPKDTTPALEDKISIVSIFSTRWAENQANTFVSERANAELHEVLKGSKGLAQMVRINLEENWMKAMLVKLFMPSLRKQMEESSWGRYFLIRKGFKQEMKEAIGLLNTKVGYIYVVDGKCRIRWAGSGNSSEEERSGLVKAVGRLLEQSKAQKAKPIPPPRKKTIDSKSNKKAATTEPLAL</sequence>
<dbReference type="RefSeq" id="XP_008081308.1">
    <property type="nucleotide sequence ID" value="XM_008083117.1"/>
</dbReference>
<evidence type="ECO:0008006" key="4">
    <source>
        <dbReference type="Google" id="ProtNLM"/>
    </source>
</evidence>
<proteinExistence type="predicted"/>
<evidence type="ECO:0000313" key="2">
    <source>
        <dbReference type="EMBL" id="EPE31579.1"/>
    </source>
</evidence>
<dbReference type="Pfam" id="PF05176">
    <property type="entry name" value="ATP-synt_10"/>
    <property type="match status" value="1"/>
</dbReference>
<evidence type="ECO:0000256" key="1">
    <source>
        <dbReference type="SAM" id="MobiDB-lite"/>
    </source>
</evidence>
<dbReference type="Proteomes" id="UP000016922">
    <property type="component" value="Unassembled WGS sequence"/>
</dbReference>
<feature type="region of interest" description="Disordered" evidence="1">
    <location>
        <begin position="332"/>
        <end position="364"/>
    </location>
</feature>
<feature type="region of interest" description="Disordered" evidence="1">
    <location>
        <begin position="35"/>
        <end position="75"/>
    </location>
</feature>
<name>S3D335_GLAL2</name>
<accession>S3D335</accession>
<dbReference type="GeneID" id="19471376"/>
<feature type="compositionally biased region" description="Pro residues" evidence="1">
    <location>
        <begin position="50"/>
        <end position="68"/>
    </location>
</feature>
<feature type="region of interest" description="Disordered" evidence="1">
    <location>
        <begin position="90"/>
        <end position="110"/>
    </location>
</feature>
<dbReference type="STRING" id="1116229.S3D335"/>
<keyword evidence="3" id="KW-1185">Reference proteome</keyword>
<dbReference type="HOGENOM" id="CLU_047290_1_0_1"/>
<dbReference type="OMA" id="YFPNFHG"/>
<organism evidence="2 3">
    <name type="scientific">Glarea lozoyensis (strain ATCC 20868 / MF5171)</name>
    <dbReference type="NCBI Taxonomy" id="1116229"/>
    <lineage>
        <taxon>Eukaryota</taxon>
        <taxon>Fungi</taxon>
        <taxon>Dikarya</taxon>
        <taxon>Ascomycota</taxon>
        <taxon>Pezizomycotina</taxon>
        <taxon>Leotiomycetes</taxon>
        <taxon>Helotiales</taxon>
        <taxon>Helotiaceae</taxon>
        <taxon>Glarea</taxon>
    </lineage>
</organism>
<dbReference type="PANTHER" id="PTHR28106">
    <property type="entry name" value="MITOCHONDRIAL ATPASE COMPLEX SUBUNIT ATP10"/>
    <property type="match status" value="1"/>
</dbReference>
<dbReference type="InterPro" id="IPR007849">
    <property type="entry name" value="ATP10"/>
</dbReference>
<protein>
    <recommendedName>
        <fullName evidence="4">Mitochondrial ATPase complex subunit ATP10</fullName>
    </recommendedName>
</protein>
<gene>
    <name evidence="2" type="ORF">GLAREA_12335</name>
</gene>